<dbReference type="Pfam" id="PF02517">
    <property type="entry name" value="Rce1-like"/>
    <property type="match status" value="1"/>
</dbReference>
<reference evidence="4" key="1">
    <citation type="journal article" date="2020" name="MBio">
        <title>Horizontal gene transfer to a defensive symbiont with a reduced genome amongst a multipartite beetle microbiome.</title>
        <authorList>
            <person name="Waterworth S.C."/>
            <person name="Florez L.V."/>
            <person name="Rees E.R."/>
            <person name="Hertweck C."/>
            <person name="Kaltenpoth M."/>
            <person name="Kwan J.C."/>
        </authorList>
    </citation>
    <scope>NUCLEOTIDE SEQUENCE [LARGE SCALE GENOMIC DNA]</scope>
</reference>
<keyword evidence="1" id="KW-1133">Transmembrane helix</keyword>
<name>A0A7V8FKT3_9BURK</name>
<organism evidence="3 4">
    <name type="scientific">Paracidovorax wautersii</name>
    <dbReference type="NCBI Taxonomy" id="1177982"/>
    <lineage>
        <taxon>Bacteria</taxon>
        <taxon>Pseudomonadati</taxon>
        <taxon>Pseudomonadota</taxon>
        <taxon>Betaproteobacteria</taxon>
        <taxon>Burkholderiales</taxon>
        <taxon>Comamonadaceae</taxon>
        <taxon>Paracidovorax</taxon>
    </lineage>
</organism>
<dbReference type="GO" id="GO:0004175">
    <property type="term" value="F:endopeptidase activity"/>
    <property type="evidence" value="ECO:0007669"/>
    <property type="project" value="UniProtKB-ARBA"/>
</dbReference>
<sequence length="95" mass="10431">MLLVSPVVEELFFRSGIQQALETGAWLRNARARKHWALLITSGLFALAHAWQSQSWLGLATFAPSLVLGMAWRMGGLGWAAAAHAWFNLALLRSG</sequence>
<dbReference type="GO" id="GO:0080120">
    <property type="term" value="P:CAAX-box protein maturation"/>
    <property type="evidence" value="ECO:0007669"/>
    <property type="project" value="UniProtKB-ARBA"/>
</dbReference>
<evidence type="ECO:0000313" key="3">
    <source>
        <dbReference type="EMBL" id="KAF1018402.1"/>
    </source>
</evidence>
<keyword evidence="1" id="KW-0812">Transmembrane</keyword>
<gene>
    <name evidence="3" type="ORF">GAK30_03685</name>
</gene>
<proteinExistence type="predicted"/>
<feature type="domain" description="CAAX prenyl protease 2/Lysostaphin resistance protein A-like" evidence="2">
    <location>
        <begin position="2"/>
        <end position="89"/>
    </location>
</feature>
<protein>
    <recommendedName>
        <fullName evidence="2">CAAX prenyl protease 2/Lysostaphin resistance protein A-like domain-containing protein</fullName>
    </recommendedName>
</protein>
<evidence type="ECO:0000259" key="2">
    <source>
        <dbReference type="Pfam" id="PF02517"/>
    </source>
</evidence>
<evidence type="ECO:0000256" key="1">
    <source>
        <dbReference type="SAM" id="Phobius"/>
    </source>
</evidence>
<feature type="transmembrane region" description="Helical" evidence="1">
    <location>
        <begin position="36"/>
        <end position="52"/>
    </location>
</feature>
<dbReference type="EMBL" id="WNDQ01000087">
    <property type="protein sequence ID" value="KAF1018402.1"/>
    <property type="molecule type" value="Genomic_DNA"/>
</dbReference>
<dbReference type="Proteomes" id="UP000461670">
    <property type="component" value="Unassembled WGS sequence"/>
</dbReference>
<dbReference type="AlphaFoldDB" id="A0A7V8FKT3"/>
<feature type="transmembrane region" description="Helical" evidence="1">
    <location>
        <begin position="72"/>
        <end position="92"/>
    </location>
</feature>
<accession>A0A7V8FKT3</accession>
<keyword evidence="1" id="KW-0472">Membrane</keyword>
<dbReference type="InterPro" id="IPR003675">
    <property type="entry name" value="Rce1/LyrA-like_dom"/>
</dbReference>
<comment type="caution">
    <text evidence="3">The sequence shown here is derived from an EMBL/GenBank/DDBJ whole genome shotgun (WGS) entry which is preliminary data.</text>
</comment>
<evidence type="ECO:0000313" key="4">
    <source>
        <dbReference type="Proteomes" id="UP000461670"/>
    </source>
</evidence>